<comment type="similarity">
    <text evidence="3">Belongs to the FdhD family.</text>
</comment>
<dbReference type="Gene3D" id="3.40.140.10">
    <property type="entry name" value="Cytidine Deaminase, domain 2"/>
    <property type="match status" value="1"/>
</dbReference>
<dbReference type="Proteomes" id="UP001198983">
    <property type="component" value="Chromosome"/>
</dbReference>
<feature type="binding site" evidence="3">
    <location>
        <begin position="247"/>
        <end position="252"/>
    </location>
    <ligand>
        <name>Mo-bis(molybdopterin guanine dinucleotide)</name>
        <dbReference type="ChEBI" id="CHEBI:60539"/>
    </ligand>
</feature>
<keyword evidence="1 3" id="KW-0963">Cytoplasm</keyword>
<evidence type="ECO:0000313" key="5">
    <source>
        <dbReference type="Proteomes" id="UP001198983"/>
    </source>
</evidence>
<comment type="subcellular location">
    <subcellularLocation>
        <location evidence="3">Cytoplasm</location>
    </subcellularLocation>
</comment>
<dbReference type="SUPFAM" id="SSF53927">
    <property type="entry name" value="Cytidine deaminase-like"/>
    <property type="match status" value="1"/>
</dbReference>
<dbReference type="GO" id="GO:0097163">
    <property type="term" value="F:sulfur carrier activity"/>
    <property type="evidence" value="ECO:0007669"/>
    <property type="project" value="UniProtKB-UniRule"/>
</dbReference>
<feature type="active site" description="Cysteine persulfide intermediate" evidence="3">
    <location>
        <position position="127"/>
    </location>
</feature>
<dbReference type="HAMAP" id="MF_00187">
    <property type="entry name" value="FdhD"/>
    <property type="match status" value="1"/>
</dbReference>
<evidence type="ECO:0000256" key="1">
    <source>
        <dbReference type="ARBA" id="ARBA00022490"/>
    </source>
</evidence>
<dbReference type="InterPro" id="IPR016193">
    <property type="entry name" value="Cytidine_deaminase-like"/>
</dbReference>
<dbReference type="RefSeq" id="WP_228417214.1">
    <property type="nucleotide sequence ID" value="NZ_CP081135.1"/>
</dbReference>
<dbReference type="NCBIfam" id="TIGR00129">
    <property type="entry name" value="fdhD_narQ"/>
    <property type="match status" value="1"/>
</dbReference>
<dbReference type="Pfam" id="PF02634">
    <property type="entry name" value="FdhD-NarQ"/>
    <property type="match status" value="1"/>
</dbReference>
<evidence type="ECO:0000256" key="3">
    <source>
        <dbReference type="HAMAP-Rule" id="MF_00187"/>
    </source>
</evidence>
<dbReference type="PANTHER" id="PTHR30592:SF1">
    <property type="entry name" value="SULFUR CARRIER PROTEIN FDHD"/>
    <property type="match status" value="1"/>
</dbReference>
<dbReference type="GO" id="GO:0006777">
    <property type="term" value="P:Mo-molybdopterin cofactor biosynthetic process"/>
    <property type="evidence" value="ECO:0007669"/>
    <property type="project" value="UniProtKB-UniRule"/>
</dbReference>
<name>A0AAX2ZJ38_9FIRM</name>
<evidence type="ECO:0000256" key="2">
    <source>
        <dbReference type="ARBA" id="ARBA00023150"/>
    </source>
</evidence>
<dbReference type="Gene3D" id="3.10.20.10">
    <property type="match status" value="1"/>
</dbReference>
<dbReference type="GO" id="GO:0016783">
    <property type="term" value="F:sulfurtransferase activity"/>
    <property type="evidence" value="ECO:0007669"/>
    <property type="project" value="InterPro"/>
</dbReference>
<reference evidence="4 5" key="1">
    <citation type="journal article" date="2023" name="Int. J. Syst. Evol. Microbiol.">
        <title>Terrisporobacter hibernicus sp. nov., isolated from bovine faeces in Northern Ireland.</title>
        <authorList>
            <person name="Mitchell M."/>
            <person name="Nguyen S.V."/>
            <person name="Connor M."/>
            <person name="Fairley D.J."/>
            <person name="Donoghue O."/>
            <person name="Marshall H."/>
            <person name="Koolman L."/>
            <person name="McMullan G."/>
            <person name="Schaffer K.E."/>
            <person name="McGrath J.W."/>
            <person name="Fanning S."/>
        </authorList>
    </citation>
    <scope>NUCLEOTIDE SEQUENCE [LARGE SCALE GENOMIC DNA]</scope>
    <source>
        <strain evidence="4 5">MCA3</strain>
    </source>
</reference>
<dbReference type="KEGG" id="tem:JW646_07920"/>
<proteinExistence type="inferred from homology"/>
<protein>
    <recommendedName>
        <fullName evidence="3">Sulfur carrier protein FdhD</fullName>
    </recommendedName>
</protein>
<dbReference type="GO" id="GO:0005737">
    <property type="term" value="C:cytoplasm"/>
    <property type="evidence" value="ECO:0007669"/>
    <property type="project" value="UniProtKB-SubCell"/>
</dbReference>
<dbReference type="InterPro" id="IPR003786">
    <property type="entry name" value="FdhD"/>
</dbReference>
<gene>
    <name evidence="3 4" type="primary">fdhD</name>
    <name evidence="4" type="ORF">JW646_07920</name>
</gene>
<dbReference type="PIRSF" id="PIRSF015626">
    <property type="entry name" value="FdhD"/>
    <property type="match status" value="1"/>
</dbReference>
<organism evidence="4 5">
    <name type="scientific">Terrisporobacter hibernicus</name>
    <dbReference type="NCBI Taxonomy" id="2813371"/>
    <lineage>
        <taxon>Bacteria</taxon>
        <taxon>Bacillati</taxon>
        <taxon>Bacillota</taxon>
        <taxon>Clostridia</taxon>
        <taxon>Peptostreptococcales</taxon>
        <taxon>Peptostreptococcaceae</taxon>
        <taxon>Terrisporobacter</taxon>
    </lineage>
</organism>
<accession>A0AAX2ZJ38</accession>
<keyword evidence="2 3" id="KW-0501">Molybdenum cofactor biosynthesis</keyword>
<dbReference type="PANTHER" id="PTHR30592">
    <property type="entry name" value="FORMATE DEHYDROGENASE"/>
    <property type="match status" value="1"/>
</dbReference>
<keyword evidence="5" id="KW-1185">Reference proteome</keyword>
<evidence type="ECO:0000313" key="4">
    <source>
        <dbReference type="EMBL" id="UEL49359.1"/>
    </source>
</evidence>
<dbReference type="EMBL" id="CP081135">
    <property type="protein sequence ID" value="UEL49359.1"/>
    <property type="molecule type" value="Genomic_DNA"/>
</dbReference>
<dbReference type="AlphaFoldDB" id="A0AAX2ZJ38"/>
<comment type="function">
    <text evidence="3">Required for formate dehydrogenase (FDH) activity. Acts as a sulfur carrier protein that transfers sulfur from IscS to the molybdenum cofactor prior to its insertion into FDH.</text>
</comment>
<sequence length="265" mass="30195">MTSFNVKDHDYLANYKYDYSFKFPLIKVNNFHSVYSDDTVVAEFPLGLVVNGKYENTFLCTPFKLKELVVGYLSYKNLINCKDDILNFEINDNKKIAYVNVNDSNMSFYEDTLFLNDYDFLKANPICNDNFKINASDIYETMENNLNLSQLFKSTAGVHCVSIYGDNQLIIACEDVARHNALDKAIGHCILNDIPLDNKVIFVSGRLSFEMIKKAARVKVPIVVAKSATTSLVIETAQKLNITLVGFVRDKKMNIYTNSHRVLLK</sequence>